<organism evidence="3 4">
    <name type="scientific">Toxocara canis</name>
    <name type="common">Canine roundworm</name>
    <dbReference type="NCBI Taxonomy" id="6265"/>
    <lineage>
        <taxon>Eukaryota</taxon>
        <taxon>Metazoa</taxon>
        <taxon>Ecdysozoa</taxon>
        <taxon>Nematoda</taxon>
        <taxon>Chromadorea</taxon>
        <taxon>Rhabditida</taxon>
        <taxon>Spirurina</taxon>
        <taxon>Ascaridomorpha</taxon>
        <taxon>Ascaridoidea</taxon>
        <taxon>Toxocaridae</taxon>
        <taxon>Toxocara</taxon>
    </lineage>
</organism>
<evidence type="ECO:0000256" key="1">
    <source>
        <dbReference type="SAM" id="MobiDB-lite"/>
    </source>
</evidence>
<evidence type="ECO:0000313" key="3">
    <source>
        <dbReference type="Proteomes" id="UP000050794"/>
    </source>
</evidence>
<sequence length="121" mass="13694">MLIEKKRLRAAAAGLHCRIIAAINALPFQTALHHYATSISLAIRISTQMGTGRRRDKGGAQVRDGRREPDSFPQNRKFFIAYSVLEIIEGHQLFPSRMQVALNDHGFVLVIFAFNQHRRLA</sequence>
<reference evidence="4" key="1">
    <citation type="submission" date="2016-06" db="UniProtKB">
        <authorList>
            <consortium name="WormBaseParasite"/>
        </authorList>
    </citation>
    <scope>IDENTIFICATION</scope>
</reference>
<dbReference type="WBParaSite" id="TCNE_0000717701-mRNA-1">
    <property type="protein sequence ID" value="TCNE_0000717701-mRNA-1"/>
    <property type="gene ID" value="TCNE_0000717701"/>
</dbReference>
<proteinExistence type="predicted"/>
<name>A0A183UFA7_TOXCA</name>
<gene>
    <name evidence="2" type="ORF">TCNE_LOCUS7177</name>
</gene>
<reference evidence="2 3" key="2">
    <citation type="submission" date="2018-11" db="EMBL/GenBank/DDBJ databases">
        <authorList>
            <consortium name="Pathogen Informatics"/>
        </authorList>
    </citation>
    <scope>NUCLEOTIDE SEQUENCE [LARGE SCALE GENOMIC DNA]</scope>
</reference>
<keyword evidence="3" id="KW-1185">Reference proteome</keyword>
<dbReference type="Proteomes" id="UP000050794">
    <property type="component" value="Unassembled WGS sequence"/>
</dbReference>
<dbReference type="EMBL" id="UYWY01019630">
    <property type="protein sequence ID" value="VDM38498.1"/>
    <property type="molecule type" value="Genomic_DNA"/>
</dbReference>
<protein>
    <submittedName>
        <fullName evidence="4">Transposase</fullName>
    </submittedName>
</protein>
<evidence type="ECO:0000313" key="2">
    <source>
        <dbReference type="EMBL" id="VDM38498.1"/>
    </source>
</evidence>
<feature type="region of interest" description="Disordered" evidence="1">
    <location>
        <begin position="50"/>
        <end position="70"/>
    </location>
</feature>
<dbReference type="AlphaFoldDB" id="A0A183UFA7"/>
<accession>A0A183UFA7</accession>
<evidence type="ECO:0000313" key="4">
    <source>
        <dbReference type="WBParaSite" id="TCNE_0000717701-mRNA-1"/>
    </source>
</evidence>